<organism evidence="1 2">
    <name type="scientific">Cryptosporidium parvum</name>
    <dbReference type="NCBI Taxonomy" id="5807"/>
    <lineage>
        <taxon>Eukaryota</taxon>
        <taxon>Sar</taxon>
        <taxon>Alveolata</taxon>
        <taxon>Apicomplexa</taxon>
        <taxon>Conoidasida</taxon>
        <taxon>Coccidia</taxon>
        <taxon>Eucoccidiorida</taxon>
        <taxon>Eimeriorina</taxon>
        <taxon>Cryptosporidiidae</taxon>
        <taxon>Cryptosporidium</taxon>
    </lineage>
</organism>
<accession>A0A7S7RGX3</accession>
<dbReference type="OMA" id="LNSETIW"/>
<dbReference type="Proteomes" id="UP000593906">
    <property type="component" value="Chromosome 2"/>
</dbReference>
<dbReference type="VEuPathDB" id="CryptoDB:CPATCC_0029090"/>
<evidence type="ECO:0000313" key="2">
    <source>
        <dbReference type="Proteomes" id="UP000593906"/>
    </source>
</evidence>
<sequence length="408" mass="47134">MHCFIWGKKKKLIYSTAFLIILENWNLNMFELEKLLASYSHPILRERIEYFGRFQQDILDSNYPNIASFNLLEQGNETIFDYDGFVYKLYLSFASNTEVNKKNNTSENKENDLKIVPLKDIRRESSKHLNLVIEVYNTHIRQLWNDAKQLIEHYKSIISNAIEIYESHNLDNCLIIYLPNNAISEIFSDLNNRNATKSAAFEMITSSIKSCLYCGSVLNTIRYISFYCFLDNKTISEDIGIQGFSLIYITLLSNKKIYAFYPDSKNKYKFAILAIEFLDKLIKSNILTSNFIQELSIAINQSEISIFKNMLDSNAISISYSSSLPKSANEILYNQKSDSSSGEKSFMIFCIPISWLDSTDDYIKLYFAGLITLINNILLQMIPQCKSTIRCGLRKFVLELTSQECEGC</sequence>
<gene>
    <name evidence="1" type="ORF">CPATCC_000767</name>
</gene>
<name>A0A7S7RGX3_CRYPV</name>
<dbReference type="AlphaFoldDB" id="A0A7S7RGX3"/>
<evidence type="ECO:0000313" key="1">
    <source>
        <dbReference type="EMBL" id="QOY43060.1"/>
    </source>
</evidence>
<proteinExistence type="predicted"/>
<dbReference type="EMBL" id="CP044421">
    <property type="protein sequence ID" value="QOY43060.1"/>
    <property type="molecule type" value="Genomic_DNA"/>
</dbReference>
<protein>
    <submittedName>
        <fullName evidence="1">Uncharacterized protein</fullName>
    </submittedName>
</protein>
<reference evidence="1 2" key="1">
    <citation type="submission" date="2019-09" db="EMBL/GenBank/DDBJ databases">
        <title>Consistent, comparative and evidence-based genome assembly and annotation for Cryptosporidium parvum, C. hominis and C. tyzzeri.</title>
        <authorList>
            <person name="Baptista R.P."/>
            <person name="Li Y."/>
            <person name="Sateriale A."/>
            <person name="Ansell B."/>
            <person name="Jex A."/>
            <person name="Sanders M."/>
            <person name="Brooks K."/>
            <person name="Tracey A."/>
            <person name="Berriman M."/>
            <person name="Striepen B."/>
            <person name="Cotton J.A."/>
            <person name="Kissinger J.C."/>
        </authorList>
    </citation>
    <scope>NUCLEOTIDE SEQUENCE [LARGE SCALE GENOMIC DNA]</scope>
    <source>
        <strain evidence="1 2">IOWA-ATCC</strain>
    </source>
</reference>